<dbReference type="EMBL" id="MH908919">
    <property type="protein sequence ID" value="AYM54228.1"/>
    <property type="molecule type" value="Genomic_DNA"/>
</dbReference>
<evidence type="ECO:0000313" key="1">
    <source>
        <dbReference type="EMBL" id="AYM54228.1"/>
    </source>
</evidence>
<name>A0A3S5GY68_SORCE</name>
<dbReference type="SUPFAM" id="SSF101898">
    <property type="entry name" value="NHL repeat"/>
    <property type="match status" value="1"/>
</dbReference>
<dbReference type="Gene3D" id="2.80.10.50">
    <property type="match status" value="2"/>
</dbReference>
<reference evidence="1" key="1">
    <citation type="journal article" date="2018" name="J. Ind. Microbiol. Biotechnol.">
        <title>Genome mining reveals uncommon alkylpyrones as type III PKS products from myxobacteria.</title>
        <authorList>
            <person name="Hug J.J."/>
            <person name="Panter F."/>
            <person name="Krug D."/>
            <person name="Muller R."/>
        </authorList>
    </citation>
    <scope>NUCLEOTIDE SEQUENCE</scope>
    <source>
        <strain evidence="1">So ce1525</strain>
    </source>
</reference>
<dbReference type="PANTHER" id="PTHR35580:SF1">
    <property type="entry name" value="PHYTASE-LIKE DOMAIN-CONTAINING PROTEIN"/>
    <property type="match status" value="1"/>
</dbReference>
<dbReference type="AlphaFoldDB" id="A0A3S5GY68"/>
<accession>A0A3S5GY68</accession>
<dbReference type="InterPro" id="IPR052918">
    <property type="entry name" value="Motility_Chemotaxis_Reg"/>
</dbReference>
<organism evidence="1">
    <name type="scientific">Sorangium cellulosum</name>
    <name type="common">Polyangium cellulosum</name>
    <dbReference type="NCBI Taxonomy" id="56"/>
    <lineage>
        <taxon>Bacteria</taxon>
        <taxon>Pseudomonadati</taxon>
        <taxon>Myxococcota</taxon>
        <taxon>Polyangia</taxon>
        <taxon>Polyangiales</taxon>
        <taxon>Polyangiaceae</taxon>
        <taxon>Sorangium</taxon>
    </lineage>
</organism>
<protein>
    <submittedName>
        <fullName evidence="1">Secreted protein</fullName>
    </submittedName>
</protein>
<proteinExistence type="predicted"/>
<sequence length="436" mass="44019">MFLGQGTSKSEQGIGPGVAYINALAVDGAGNVVLCGEFTGAVDFGGGMLDAAGDTNFSFFVVKLAPSGAHVWSRSFGDGTHQQCSAIAVDAAGNVIIGGASAGGVDFGAGHQPATAPGWGPFVAKFDPDGELIWAEIYDAQEAEVHALAVDALGNIVAAGRLSEHVDFGAGPLVSTYGRGAYVVKLDPSGDEVWSREFSCLNGSTSAVDVAVDGADSVILAGQFSGSIDLGAGLLAGAGRRDAFVVKLDSEGVSLWGNVYGDAADQAVTAVAAGADGRVLLAGDFTGEIDLGAGRLVGRGDAEDRDIFVAMLDASGVAQWSRSLGNSTWQAAAGVALEPTGNALLIGGTDDPVRLGPVPHVAVASRDVLVARFDAAGELLWKAQYGDGDGQWGTAVASTPPGHVVLAAIGRGGIDFGHGLHRSPETWSSFVARLAP</sequence>
<dbReference type="PANTHER" id="PTHR35580">
    <property type="entry name" value="CELL SURFACE GLYCOPROTEIN (S-LAYER PROTEIN)-LIKE PROTEIN"/>
    <property type="match status" value="1"/>
</dbReference>